<organism evidence="1">
    <name type="scientific">uncultured Caudovirales phage</name>
    <dbReference type="NCBI Taxonomy" id="2100421"/>
    <lineage>
        <taxon>Viruses</taxon>
        <taxon>Duplodnaviria</taxon>
        <taxon>Heunggongvirae</taxon>
        <taxon>Uroviricota</taxon>
        <taxon>Caudoviricetes</taxon>
        <taxon>Peduoviridae</taxon>
        <taxon>Maltschvirus</taxon>
        <taxon>Maltschvirus maltsch</taxon>
    </lineage>
</organism>
<protein>
    <submittedName>
        <fullName evidence="1">Uncharacterized protein</fullName>
    </submittedName>
</protein>
<name>A0A6J5PBW0_9CAUD</name>
<evidence type="ECO:0000313" key="2">
    <source>
        <dbReference type="EMBL" id="CAB4210423.1"/>
    </source>
</evidence>
<sequence>MTGNPQWDRIAAAKRADFLAFFGGWDRMTDVHKSLDVRKTTANENYVLGRVVAKGRRQVHGIDYAAQMHFAAVDLFDHPRSITPRLLLLQPYEAAVTAPAESIALCLAKVGSAARFIAFPPYNTEQCIGFLVYRADSHLTDNWLKAHPAFKPPL</sequence>
<dbReference type="EMBL" id="LR797364">
    <property type="protein sequence ID" value="CAB4210423.1"/>
    <property type="molecule type" value="Genomic_DNA"/>
</dbReference>
<proteinExistence type="predicted"/>
<reference evidence="1" key="1">
    <citation type="submission" date="2020-05" db="EMBL/GenBank/DDBJ databases">
        <authorList>
            <person name="Chiriac C."/>
            <person name="Salcher M."/>
            <person name="Ghai R."/>
            <person name="Kavagutti S V."/>
        </authorList>
    </citation>
    <scope>NUCLEOTIDE SEQUENCE</scope>
</reference>
<gene>
    <name evidence="2" type="ORF">UFOVP1413_17</name>
    <name evidence="1" type="ORF">UFOVP893_22</name>
</gene>
<dbReference type="EMBL" id="LR796841">
    <property type="protein sequence ID" value="CAB4168943.1"/>
    <property type="molecule type" value="Genomic_DNA"/>
</dbReference>
<accession>A0A6J5PBW0</accession>
<evidence type="ECO:0000313" key="1">
    <source>
        <dbReference type="EMBL" id="CAB4168943.1"/>
    </source>
</evidence>